<feature type="transmembrane region" description="Helical" evidence="7">
    <location>
        <begin position="178"/>
        <end position="198"/>
    </location>
</feature>
<feature type="compositionally biased region" description="Low complexity" evidence="6">
    <location>
        <begin position="9"/>
        <end position="45"/>
    </location>
</feature>
<feature type="transmembrane region" description="Helical" evidence="7">
    <location>
        <begin position="332"/>
        <end position="364"/>
    </location>
</feature>
<feature type="transmembrane region" description="Helical" evidence="7">
    <location>
        <begin position="59"/>
        <end position="77"/>
    </location>
</feature>
<dbReference type="Gene3D" id="1.20.1740.10">
    <property type="entry name" value="Amino acid/polyamine transporter I"/>
    <property type="match status" value="1"/>
</dbReference>
<evidence type="ECO:0000256" key="6">
    <source>
        <dbReference type="SAM" id="MobiDB-lite"/>
    </source>
</evidence>
<evidence type="ECO:0000256" key="2">
    <source>
        <dbReference type="ARBA" id="ARBA00022475"/>
    </source>
</evidence>
<feature type="transmembrane region" description="Helical" evidence="7">
    <location>
        <begin position="455"/>
        <end position="474"/>
    </location>
</feature>
<evidence type="ECO:0000256" key="1">
    <source>
        <dbReference type="ARBA" id="ARBA00004651"/>
    </source>
</evidence>
<comment type="subcellular location">
    <subcellularLocation>
        <location evidence="1">Cell membrane</location>
        <topology evidence="1">Multi-pass membrane protein</topology>
    </subcellularLocation>
</comment>
<sequence length="552" mass="58011">MSTTRATGPGASAAATHGQAAAAPATTAGTATSAGAGNPAGPADTGEITRLQKNLKPHWVWAIALGSAVGWGAFVLPTDWMAAAGPMGALLGLAIGGGLMILVGVSYGFLARTFPVSGGAFAYTLVGFGRTHAFICAWFMTLGYTSIVALNASALALLGRRVFPQVAELGYLYNVAGWDVYFGEVMIATVALVVFAFINISGASFSGRAQFIFCVIMVTAVVIVLIGVIVSPAGQLSNVDPVFHPDINPLAGIMAIVAIAPWAYIGFDNIPQAAEEFDFPAKKAFSLIVWSLLAATFLYCAMILATASAYPWQDLMGENHVWATADAIMASMGVFGLVLLVIAASMGIFTGLNGFFVSGSRVLLAMGRAEMIPAVFSRVHRKYGTPHIGIFFVMAFCLVAPWFGRTALSWIVDMASIGFTFAFLYTCSCAFKLFRWSHQEDHADVEGARSTPRKLMAAAGVVVAIAFCLLLLVPGSPAQLTLPSMIAMGIWILVGAVFYFLRRGHNRTLSDDYVDQAVLGGPRPEFLRRPTGTSAGTTTGATTSTSPGTTTS</sequence>
<feature type="region of interest" description="Disordered" evidence="6">
    <location>
        <begin position="523"/>
        <end position="552"/>
    </location>
</feature>
<accession>A0A2N6PEI9</accession>
<feature type="transmembrane region" description="Helical" evidence="7">
    <location>
        <begin position="410"/>
        <end position="434"/>
    </location>
</feature>
<dbReference type="InterPro" id="IPR050367">
    <property type="entry name" value="APC_superfamily"/>
</dbReference>
<feature type="compositionally biased region" description="Low complexity" evidence="6">
    <location>
        <begin position="530"/>
        <end position="552"/>
    </location>
</feature>
<dbReference type="PIRSF" id="PIRSF006060">
    <property type="entry name" value="AA_transporter"/>
    <property type="match status" value="1"/>
</dbReference>
<keyword evidence="9" id="KW-1185">Reference proteome</keyword>
<feature type="transmembrane region" description="Helical" evidence="7">
    <location>
        <begin position="131"/>
        <end position="158"/>
    </location>
</feature>
<comment type="caution">
    <text evidence="8">The sequence shown here is derived from an EMBL/GenBank/DDBJ whole genome shotgun (WGS) entry which is preliminary data.</text>
</comment>
<keyword evidence="5 7" id="KW-0472">Membrane</keyword>
<keyword evidence="3 7" id="KW-0812">Transmembrane</keyword>
<feature type="transmembrane region" description="Helical" evidence="7">
    <location>
        <begin position="385"/>
        <end position="404"/>
    </location>
</feature>
<organism evidence="8 9">
    <name type="scientific">Brevibacterium luteolum</name>
    <dbReference type="NCBI Taxonomy" id="199591"/>
    <lineage>
        <taxon>Bacteria</taxon>
        <taxon>Bacillati</taxon>
        <taxon>Actinomycetota</taxon>
        <taxon>Actinomycetes</taxon>
        <taxon>Micrococcales</taxon>
        <taxon>Brevibacteriaceae</taxon>
        <taxon>Brevibacterium</taxon>
    </lineage>
</organism>
<dbReference type="PANTHER" id="PTHR42770:SF7">
    <property type="entry name" value="MEMBRANE PROTEIN"/>
    <property type="match status" value="1"/>
</dbReference>
<feature type="transmembrane region" description="Helical" evidence="7">
    <location>
        <begin position="287"/>
        <end position="312"/>
    </location>
</feature>
<protein>
    <submittedName>
        <fullName evidence="8">Amino acid permease</fullName>
    </submittedName>
</protein>
<dbReference type="PANTHER" id="PTHR42770">
    <property type="entry name" value="AMINO ACID TRANSPORTER-RELATED"/>
    <property type="match status" value="1"/>
</dbReference>
<keyword evidence="2" id="KW-1003">Cell membrane</keyword>
<feature type="transmembrane region" description="Helical" evidence="7">
    <location>
        <begin position="250"/>
        <end position="267"/>
    </location>
</feature>
<dbReference type="GO" id="GO:0022857">
    <property type="term" value="F:transmembrane transporter activity"/>
    <property type="evidence" value="ECO:0007669"/>
    <property type="project" value="InterPro"/>
</dbReference>
<dbReference type="OrthoDB" id="9762947at2"/>
<name>A0A2N6PEI9_9MICO</name>
<dbReference type="GO" id="GO:0005886">
    <property type="term" value="C:plasma membrane"/>
    <property type="evidence" value="ECO:0007669"/>
    <property type="project" value="UniProtKB-SubCell"/>
</dbReference>
<evidence type="ECO:0000313" key="8">
    <source>
        <dbReference type="EMBL" id="PMB97104.1"/>
    </source>
</evidence>
<feature type="transmembrane region" description="Helical" evidence="7">
    <location>
        <begin position="210"/>
        <end position="230"/>
    </location>
</feature>
<proteinExistence type="predicted"/>
<feature type="region of interest" description="Disordered" evidence="6">
    <location>
        <begin position="1"/>
        <end position="45"/>
    </location>
</feature>
<evidence type="ECO:0000256" key="3">
    <source>
        <dbReference type="ARBA" id="ARBA00022692"/>
    </source>
</evidence>
<evidence type="ECO:0000313" key="9">
    <source>
        <dbReference type="Proteomes" id="UP000235703"/>
    </source>
</evidence>
<dbReference type="AlphaFoldDB" id="A0A2N6PEI9"/>
<dbReference type="Proteomes" id="UP000235703">
    <property type="component" value="Unassembled WGS sequence"/>
</dbReference>
<dbReference type="InterPro" id="IPR002293">
    <property type="entry name" value="AA/rel_permease1"/>
</dbReference>
<feature type="transmembrane region" description="Helical" evidence="7">
    <location>
        <begin position="480"/>
        <end position="501"/>
    </location>
</feature>
<dbReference type="EMBL" id="PNFZ01000010">
    <property type="protein sequence ID" value="PMB97104.1"/>
    <property type="molecule type" value="Genomic_DNA"/>
</dbReference>
<keyword evidence="4 7" id="KW-1133">Transmembrane helix</keyword>
<evidence type="ECO:0000256" key="7">
    <source>
        <dbReference type="SAM" id="Phobius"/>
    </source>
</evidence>
<feature type="transmembrane region" description="Helical" evidence="7">
    <location>
        <begin position="89"/>
        <end position="110"/>
    </location>
</feature>
<dbReference type="Pfam" id="PF13520">
    <property type="entry name" value="AA_permease_2"/>
    <property type="match status" value="1"/>
</dbReference>
<evidence type="ECO:0000256" key="5">
    <source>
        <dbReference type="ARBA" id="ARBA00023136"/>
    </source>
</evidence>
<evidence type="ECO:0000256" key="4">
    <source>
        <dbReference type="ARBA" id="ARBA00022989"/>
    </source>
</evidence>
<reference evidence="8 9" key="1">
    <citation type="submission" date="2017-09" db="EMBL/GenBank/DDBJ databases">
        <title>Bacterial strain isolated from the female urinary microbiota.</title>
        <authorList>
            <person name="Thomas-White K."/>
            <person name="Kumar N."/>
            <person name="Forster S."/>
            <person name="Putonti C."/>
            <person name="Lawley T."/>
            <person name="Wolfe A.J."/>
        </authorList>
    </citation>
    <scope>NUCLEOTIDE SEQUENCE [LARGE SCALE GENOMIC DNA]</scope>
    <source>
        <strain evidence="8 9">UMB0680</strain>
    </source>
</reference>
<gene>
    <name evidence="8" type="ORF">CJ198_13145</name>
</gene>